<dbReference type="EMBL" id="CM039178">
    <property type="protein sequence ID" value="KAH9680359.1"/>
    <property type="molecule type" value="Genomic_DNA"/>
</dbReference>
<gene>
    <name evidence="1" type="ORF">KPL71_026519</name>
</gene>
<dbReference type="Proteomes" id="UP000829398">
    <property type="component" value="Chromosome 9"/>
</dbReference>
<accession>A0ACB8I036</accession>
<evidence type="ECO:0000313" key="2">
    <source>
        <dbReference type="Proteomes" id="UP000829398"/>
    </source>
</evidence>
<organism evidence="1 2">
    <name type="scientific">Citrus sinensis</name>
    <name type="common">Sweet orange</name>
    <name type="synonym">Citrus aurantium var. sinensis</name>
    <dbReference type="NCBI Taxonomy" id="2711"/>
    <lineage>
        <taxon>Eukaryota</taxon>
        <taxon>Viridiplantae</taxon>
        <taxon>Streptophyta</taxon>
        <taxon>Embryophyta</taxon>
        <taxon>Tracheophyta</taxon>
        <taxon>Spermatophyta</taxon>
        <taxon>Magnoliopsida</taxon>
        <taxon>eudicotyledons</taxon>
        <taxon>Gunneridae</taxon>
        <taxon>Pentapetalae</taxon>
        <taxon>rosids</taxon>
        <taxon>malvids</taxon>
        <taxon>Sapindales</taxon>
        <taxon>Rutaceae</taxon>
        <taxon>Aurantioideae</taxon>
        <taxon>Citrus</taxon>
    </lineage>
</organism>
<sequence>MATKELKQIWNSAVAVDIAVAIIAVAIIAVAVAFDPEIERTARRLRREHRELQAAVAMDDLQDLRNLNRREGIQPVNVHEGLNGQCVQRQPGNNNIIHMANDRDRVIRDYTMLQTVGQFNGLPSEDPHLHLKLFLEVSDAFKIAGASQEALRLRLFSFSLRDRARAWLNSLPPDSITTWSDLANKFLLKYFPPTKNAKLRNEITSFHQLEDESLCDAWERFEELLRSFNRQNQDNPYSNTHNPGWRQYPNFSWSYQNQTAVTPSVQNKHAQPPGFYQQNQEQRSINNDQLSSLRGLIKDYIVRNETVVQSHTVSLRNLKNQIGQLATALSNIPQGSLPASAESYDPAPGGEEATAPTATYLSRAKEKQSAQPAVAQQFRHPPPFPQRFQKQQQGKQFSKILGVLKQLHINIPFVKSKIPQKIKDPGSFTIPCSIGTKYSGKALCDLGASINLMPLSVFKSHAYPEGKIEDVLVKVDKFIFPVDFIVLDFETEKDVPIILGRPFLATGKTLIDVQKGELTMRVNDQQVTFNVLDAMKSPDDIEDYRGAANITWLGEKQPFKIDEQIQQRELTPEQQEFKVNGPKVKHYMRDDVNSLKTDMFLKDPG</sequence>
<name>A0ACB8I036_CITSI</name>
<protein>
    <submittedName>
        <fullName evidence="1">Uncharacterized protein</fullName>
    </submittedName>
</protein>
<keyword evidence="2" id="KW-1185">Reference proteome</keyword>
<evidence type="ECO:0000313" key="1">
    <source>
        <dbReference type="EMBL" id="KAH9680359.1"/>
    </source>
</evidence>
<comment type="caution">
    <text evidence="1">The sequence shown here is derived from an EMBL/GenBank/DDBJ whole genome shotgun (WGS) entry which is preliminary data.</text>
</comment>
<reference evidence="2" key="1">
    <citation type="journal article" date="2023" name="Hortic. Res.">
        <title>A chromosome-level phased genome enabling allele-level studies in sweet orange: a case study on citrus Huanglongbing tolerance.</title>
        <authorList>
            <person name="Wu B."/>
            <person name="Yu Q."/>
            <person name="Deng Z."/>
            <person name="Duan Y."/>
            <person name="Luo F."/>
            <person name="Gmitter F. Jr."/>
        </authorList>
    </citation>
    <scope>NUCLEOTIDE SEQUENCE [LARGE SCALE GENOMIC DNA]</scope>
    <source>
        <strain evidence="2">cv. Valencia</strain>
    </source>
</reference>
<proteinExistence type="predicted"/>